<dbReference type="OrthoDB" id="5622970at2"/>
<dbReference type="AlphaFoldDB" id="A0A251X3F7"/>
<dbReference type="EMBL" id="MSLT01000023">
    <property type="protein sequence ID" value="OUD12024.1"/>
    <property type="molecule type" value="Genomic_DNA"/>
</dbReference>
<evidence type="ECO:0000313" key="2">
    <source>
        <dbReference type="Proteomes" id="UP000194798"/>
    </source>
</evidence>
<evidence type="ECO:0000313" key="1">
    <source>
        <dbReference type="EMBL" id="OUD12024.1"/>
    </source>
</evidence>
<protein>
    <submittedName>
        <fullName evidence="1">Uncharacterized protein</fullName>
    </submittedName>
</protein>
<sequence>MSAQMFTIAHVELTPTDLSVLKVAVGLVNGRSDVKAQVLEPAAPAFASANVFLVDMDFEAGRAFYQQFQYGRQRVMLLLSTETVNDQRNPTLKKTIRVQTLKDVLVDLYEEMFVKNQVGAFKKSDANDSASVPTNPPPVRKTSEMLFFLLWELKQKRQVAQIFCPPHSPLFVNAQQEIIASSASRDTLRKMTHGESGAVRSTAISDSDFNVLARGQLIIPLSQVLWSAALYGSAGILLPGHQLDTPVQMTAWPNLSRLEFNAEHMCLASLMTSQALTLRQVQAKSGFSLETVIGFYNACAASGLIAVKPTHLPVPALQVKAPIKQNLLSKIAQRLKLSVPSN</sequence>
<organism evidence="1 2">
    <name type="scientific">Thioflexithrix psekupsensis</name>
    <dbReference type="NCBI Taxonomy" id="1570016"/>
    <lineage>
        <taxon>Bacteria</taxon>
        <taxon>Pseudomonadati</taxon>
        <taxon>Pseudomonadota</taxon>
        <taxon>Gammaproteobacteria</taxon>
        <taxon>Thiotrichales</taxon>
        <taxon>Thioflexithrix</taxon>
    </lineage>
</organism>
<reference evidence="1 2" key="1">
    <citation type="submission" date="2016-12" db="EMBL/GenBank/DDBJ databases">
        <title>Thioflexothrix psekupsii D3 genome sequencing and assembly.</title>
        <authorList>
            <person name="Fomenkov A."/>
            <person name="Vincze T."/>
            <person name="Grabovich M."/>
            <person name="Anton B.P."/>
            <person name="Dubinina G."/>
            <person name="Orlova M."/>
            <person name="Belousova E."/>
            <person name="Roberts R.J."/>
        </authorList>
    </citation>
    <scope>NUCLEOTIDE SEQUENCE [LARGE SCALE GENOMIC DNA]</scope>
    <source>
        <strain evidence="1">D3</strain>
    </source>
</reference>
<accession>A0A251X3F7</accession>
<proteinExistence type="predicted"/>
<dbReference type="RefSeq" id="WP_086488940.1">
    <property type="nucleotide sequence ID" value="NZ_MSLT01000023.1"/>
</dbReference>
<dbReference type="Proteomes" id="UP000194798">
    <property type="component" value="Unassembled WGS sequence"/>
</dbReference>
<name>A0A251X3F7_9GAMM</name>
<gene>
    <name evidence="1" type="ORF">TPSD3_12875</name>
</gene>
<comment type="caution">
    <text evidence="1">The sequence shown here is derived from an EMBL/GenBank/DDBJ whole genome shotgun (WGS) entry which is preliminary data.</text>
</comment>
<keyword evidence="2" id="KW-1185">Reference proteome</keyword>